<proteinExistence type="predicted"/>
<dbReference type="RefSeq" id="WP_280759350.1">
    <property type="nucleotide sequence ID" value="NZ_JARXVC010000002.1"/>
</dbReference>
<evidence type="ECO:0000313" key="2">
    <source>
        <dbReference type="EMBL" id="MDH6280005.1"/>
    </source>
</evidence>
<name>A0ABT6M6T1_9NOCA</name>
<accession>A0ABT6M6T1</accession>
<sequence>MNGDEEGVQGRAGVQRGRRHRMTVAVGVVGVAGAVALGVSVFRTASSEPTPAETVATEVVVECPATTSGLTFGEPREGTGDVMVPNTPDSATVCRYDGIRGETAAPLPLTRSGVIEGEQLSALVDSLNSSPPATVRRCPPDFGPASVLAVTFVYRDGPPVTVRWGAGPCDFASNGVKSAEVPAALDAPSFWN</sequence>
<keyword evidence="3" id="KW-1185">Reference proteome</keyword>
<evidence type="ECO:0000256" key="1">
    <source>
        <dbReference type="SAM" id="Phobius"/>
    </source>
</evidence>
<keyword evidence="1" id="KW-1133">Transmembrane helix</keyword>
<reference evidence="2 3" key="1">
    <citation type="submission" date="2023-04" db="EMBL/GenBank/DDBJ databases">
        <title>Forest soil microbial communities from Buena Vista Peninsula, Colon Province, Panama.</title>
        <authorList>
            <person name="Bouskill N."/>
        </authorList>
    </citation>
    <scope>NUCLEOTIDE SEQUENCE [LARGE SCALE GENOMIC DNA]</scope>
    <source>
        <strain evidence="2 3">CFH S0262</strain>
    </source>
</reference>
<keyword evidence="1" id="KW-0812">Transmembrane</keyword>
<gene>
    <name evidence="2" type="ORF">M2280_001214</name>
</gene>
<evidence type="ECO:0000313" key="3">
    <source>
        <dbReference type="Proteomes" id="UP001160334"/>
    </source>
</evidence>
<keyword evidence="1" id="KW-0472">Membrane</keyword>
<dbReference type="EMBL" id="JARXVC010000002">
    <property type="protein sequence ID" value="MDH6280005.1"/>
    <property type="molecule type" value="Genomic_DNA"/>
</dbReference>
<evidence type="ECO:0008006" key="4">
    <source>
        <dbReference type="Google" id="ProtNLM"/>
    </source>
</evidence>
<comment type="caution">
    <text evidence="2">The sequence shown here is derived from an EMBL/GenBank/DDBJ whole genome shotgun (WGS) entry which is preliminary data.</text>
</comment>
<feature type="transmembrane region" description="Helical" evidence="1">
    <location>
        <begin position="21"/>
        <end position="42"/>
    </location>
</feature>
<protein>
    <recommendedName>
        <fullName evidence="4">DUF3558 domain-containing protein</fullName>
    </recommendedName>
</protein>
<organism evidence="2 3">
    <name type="scientific">Prescottella agglutinans</name>
    <dbReference type="NCBI Taxonomy" id="1644129"/>
    <lineage>
        <taxon>Bacteria</taxon>
        <taxon>Bacillati</taxon>
        <taxon>Actinomycetota</taxon>
        <taxon>Actinomycetes</taxon>
        <taxon>Mycobacteriales</taxon>
        <taxon>Nocardiaceae</taxon>
        <taxon>Prescottella</taxon>
    </lineage>
</organism>
<dbReference type="Proteomes" id="UP001160334">
    <property type="component" value="Unassembled WGS sequence"/>
</dbReference>